<feature type="transmembrane region" description="Helical" evidence="1">
    <location>
        <begin position="21"/>
        <end position="38"/>
    </location>
</feature>
<dbReference type="Proteomes" id="UP000001903">
    <property type="component" value="Plasmid pHTUR06"/>
</dbReference>
<keyword evidence="1" id="KW-0812">Transmembrane</keyword>
<evidence type="ECO:0000313" key="2">
    <source>
        <dbReference type="EMBL" id="ADB63997.1"/>
    </source>
</evidence>
<dbReference type="KEGG" id="htu:Htur_5269"/>
<protein>
    <submittedName>
        <fullName evidence="2">Uncharacterized protein</fullName>
    </submittedName>
</protein>
<dbReference type="HOGENOM" id="CLU_2662244_0_0_2"/>
<keyword evidence="3" id="KW-1185">Reference proteome</keyword>
<sequence>MYYMEILNWIEKWSGILLRKLLAFSALLGVIVLIFTAAQGNAAGVISFALFVAPYLMVRYRDPESTTVPFQGRVF</sequence>
<geneLocation type="plasmid" evidence="2 3">
    <name>pHTUR06</name>
</geneLocation>
<keyword evidence="2" id="KW-0614">Plasmid</keyword>
<organism evidence="2 3">
    <name type="scientific">Haloterrigena turkmenica (strain ATCC 51198 / DSM 5511 / JCM 9101 / NCIMB 13204 / VKM B-1734 / 4k)</name>
    <name type="common">Halococcus turkmenicus</name>
    <dbReference type="NCBI Taxonomy" id="543526"/>
    <lineage>
        <taxon>Archaea</taxon>
        <taxon>Methanobacteriati</taxon>
        <taxon>Methanobacteriota</taxon>
        <taxon>Stenosarchaea group</taxon>
        <taxon>Halobacteria</taxon>
        <taxon>Halobacteriales</taxon>
        <taxon>Natrialbaceae</taxon>
        <taxon>Haloterrigena</taxon>
    </lineage>
</organism>
<dbReference type="EMBL" id="CP001866">
    <property type="protein sequence ID" value="ADB63997.1"/>
    <property type="molecule type" value="Genomic_DNA"/>
</dbReference>
<evidence type="ECO:0000313" key="3">
    <source>
        <dbReference type="Proteomes" id="UP000001903"/>
    </source>
</evidence>
<keyword evidence="1" id="KW-1133">Transmembrane helix</keyword>
<proteinExistence type="predicted"/>
<gene>
    <name evidence="2" type="ordered locus">Htur_5269</name>
</gene>
<name>D2S3Q0_HALTV</name>
<dbReference type="AlphaFoldDB" id="D2S3Q0"/>
<accession>D2S3Q0</accession>
<evidence type="ECO:0000256" key="1">
    <source>
        <dbReference type="SAM" id="Phobius"/>
    </source>
</evidence>
<reference evidence="2 3" key="1">
    <citation type="journal article" date="2010" name="Stand. Genomic Sci.">
        <title>Complete genome sequence of Haloterrigena turkmenica type strain (4k).</title>
        <authorList>
            <person name="Saunders E."/>
            <person name="Tindall B.J."/>
            <person name="Fahnrich R."/>
            <person name="Lapidus A."/>
            <person name="Copeland A."/>
            <person name="Del Rio T.G."/>
            <person name="Lucas S."/>
            <person name="Chen F."/>
            <person name="Tice H."/>
            <person name="Cheng J.F."/>
            <person name="Han C."/>
            <person name="Detter J.C."/>
            <person name="Bruce D."/>
            <person name="Goodwin L."/>
            <person name="Chain P."/>
            <person name="Pitluck S."/>
            <person name="Pati A."/>
            <person name="Ivanova N."/>
            <person name="Mavromatis K."/>
            <person name="Chen A."/>
            <person name="Palaniappan K."/>
            <person name="Land M."/>
            <person name="Hauser L."/>
            <person name="Chang Y.J."/>
            <person name="Jeffries C.D."/>
            <person name="Brettin T."/>
            <person name="Rohde M."/>
            <person name="Goker M."/>
            <person name="Bristow J."/>
            <person name="Eisen J.A."/>
            <person name="Markowitz V."/>
            <person name="Hugenholtz P."/>
            <person name="Klenk H.P."/>
            <person name="Kyrpides N.C."/>
        </authorList>
    </citation>
    <scope>NUCLEOTIDE SEQUENCE [LARGE SCALE GENOMIC DNA]</scope>
    <source>
        <strain evidence="3">ATCC 51198 / DSM 5511 / JCM 9101 / NCIMB 13204 / VKM B-1734 / 4k</strain>
    </source>
</reference>
<keyword evidence="1" id="KW-0472">Membrane</keyword>